<name>A0A511XHW0_9PROT</name>
<accession>A0A511XHW0</accession>
<dbReference type="PANTHER" id="PTHR24567">
    <property type="entry name" value="CRP FAMILY TRANSCRIPTIONAL REGULATORY PROTEIN"/>
    <property type="match status" value="1"/>
</dbReference>
<keyword evidence="2" id="KW-0238">DNA-binding</keyword>
<evidence type="ECO:0000259" key="4">
    <source>
        <dbReference type="PROSITE" id="PS50042"/>
    </source>
</evidence>
<reference evidence="6 7" key="1">
    <citation type="submission" date="2019-07" db="EMBL/GenBank/DDBJ databases">
        <title>Whole genome shotgun sequence of Acetobacter oeni NBRC 105207.</title>
        <authorList>
            <person name="Hosoyama A."/>
            <person name="Uohara A."/>
            <person name="Ohji S."/>
            <person name="Ichikawa N."/>
        </authorList>
    </citation>
    <scope>NUCLEOTIDE SEQUENCE [LARGE SCALE GENOMIC DNA]</scope>
    <source>
        <strain evidence="6 7">NBRC 105207</strain>
    </source>
</reference>
<comment type="caution">
    <text evidence="6">The sequence shown here is derived from an EMBL/GenBank/DDBJ whole genome shotgun (WGS) entry which is preliminary data.</text>
</comment>
<proteinExistence type="predicted"/>
<dbReference type="SMART" id="SM00419">
    <property type="entry name" value="HTH_CRP"/>
    <property type="match status" value="1"/>
</dbReference>
<keyword evidence="7" id="KW-1185">Reference proteome</keyword>
<dbReference type="PANTHER" id="PTHR24567:SF75">
    <property type="entry name" value="FUMARATE AND NITRATE REDUCTION REGULATORY PROTEIN"/>
    <property type="match status" value="1"/>
</dbReference>
<dbReference type="AlphaFoldDB" id="A0A511XHW0"/>
<dbReference type="GO" id="GO:0003700">
    <property type="term" value="F:DNA-binding transcription factor activity"/>
    <property type="evidence" value="ECO:0007669"/>
    <property type="project" value="TreeGrafter"/>
</dbReference>
<sequence length="240" mass="26696">MTTQAGMPAPLRFHAAGQWASGTVDDAGDLILPADTRRALATIAKPLSLKAKMPVFRQGEPADPVYLIRSGAVRVSHQLENGRNQVIAFHWPGDLFGLAENDLYLNSADTLTECELVRFSRTEIQTLFQKYPQLQADLLVEAIARLRQSQRHLLLVTHQRVSTRVAGFFIECSGETECYDPETGVLSLLMDRADIAEYLNTTTETVSRAIGTLEDRKLIVRLDTRHVRLDLPGLKAVLES</sequence>
<dbReference type="InterPro" id="IPR018490">
    <property type="entry name" value="cNMP-bd_dom_sf"/>
</dbReference>
<dbReference type="InterPro" id="IPR012318">
    <property type="entry name" value="HTH_CRP"/>
</dbReference>
<dbReference type="SMART" id="SM00100">
    <property type="entry name" value="cNMP"/>
    <property type="match status" value="1"/>
</dbReference>
<evidence type="ECO:0000259" key="5">
    <source>
        <dbReference type="PROSITE" id="PS51063"/>
    </source>
</evidence>
<dbReference type="GO" id="GO:0003677">
    <property type="term" value="F:DNA binding"/>
    <property type="evidence" value="ECO:0007669"/>
    <property type="project" value="UniProtKB-KW"/>
</dbReference>
<dbReference type="CDD" id="cd00092">
    <property type="entry name" value="HTH_CRP"/>
    <property type="match status" value="1"/>
</dbReference>
<protein>
    <recommendedName>
        <fullName evidence="8">Crp/Fnr family transcriptional regulator</fullName>
    </recommendedName>
</protein>
<feature type="domain" description="HTH crp-type" evidence="5">
    <location>
        <begin position="159"/>
        <end position="232"/>
    </location>
</feature>
<evidence type="ECO:0008006" key="8">
    <source>
        <dbReference type="Google" id="ProtNLM"/>
    </source>
</evidence>
<dbReference type="Proteomes" id="UP000321746">
    <property type="component" value="Unassembled WGS sequence"/>
</dbReference>
<dbReference type="EMBL" id="BJYG01000006">
    <property type="protein sequence ID" value="GEN62528.1"/>
    <property type="molecule type" value="Genomic_DNA"/>
</dbReference>
<gene>
    <name evidence="6" type="ORF">AOE01nite_07520</name>
</gene>
<keyword evidence="1" id="KW-0805">Transcription regulation</keyword>
<dbReference type="PRINTS" id="PR00034">
    <property type="entry name" value="HTHCRP"/>
</dbReference>
<evidence type="ECO:0000256" key="1">
    <source>
        <dbReference type="ARBA" id="ARBA00023015"/>
    </source>
</evidence>
<keyword evidence="3" id="KW-0804">Transcription</keyword>
<dbReference type="PROSITE" id="PS51063">
    <property type="entry name" value="HTH_CRP_2"/>
    <property type="match status" value="1"/>
</dbReference>
<evidence type="ECO:0000313" key="7">
    <source>
        <dbReference type="Proteomes" id="UP000321746"/>
    </source>
</evidence>
<dbReference type="CDD" id="cd00038">
    <property type="entry name" value="CAP_ED"/>
    <property type="match status" value="1"/>
</dbReference>
<dbReference type="SUPFAM" id="SSF46785">
    <property type="entry name" value="Winged helix' DNA-binding domain"/>
    <property type="match status" value="1"/>
</dbReference>
<evidence type="ECO:0000256" key="3">
    <source>
        <dbReference type="ARBA" id="ARBA00023163"/>
    </source>
</evidence>
<dbReference type="InterPro" id="IPR014710">
    <property type="entry name" value="RmlC-like_jellyroll"/>
</dbReference>
<dbReference type="Pfam" id="PF00027">
    <property type="entry name" value="cNMP_binding"/>
    <property type="match status" value="1"/>
</dbReference>
<dbReference type="Gene3D" id="1.10.10.10">
    <property type="entry name" value="Winged helix-like DNA-binding domain superfamily/Winged helix DNA-binding domain"/>
    <property type="match status" value="1"/>
</dbReference>
<dbReference type="Gene3D" id="2.60.120.10">
    <property type="entry name" value="Jelly Rolls"/>
    <property type="match status" value="1"/>
</dbReference>
<dbReference type="InterPro" id="IPR036390">
    <property type="entry name" value="WH_DNA-bd_sf"/>
</dbReference>
<dbReference type="GO" id="GO:0005829">
    <property type="term" value="C:cytosol"/>
    <property type="evidence" value="ECO:0007669"/>
    <property type="project" value="TreeGrafter"/>
</dbReference>
<dbReference type="InterPro" id="IPR050397">
    <property type="entry name" value="Env_Response_Regulators"/>
</dbReference>
<dbReference type="SUPFAM" id="SSF51206">
    <property type="entry name" value="cAMP-binding domain-like"/>
    <property type="match status" value="1"/>
</dbReference>
<evidence type="ECO:0000256" key="2">
    <source>
        <dbReference type="ARBA" id="ARBA00023125"/>
    </source>
</evidence>
<dbReference type="PROSITE" id="PS50042">
    <property type="entry name" value="CNMP_BINDING_3"/>
    <property type="match status" value="1"/>
</dbReference>
<dbReference type="InterPro" id="IPR036388">
    <property type="entry name" value="WH-like_DNA-bd_sf"/>
</dbReference>
<evidence type="ECO:0000313" key="6">
    <source>
        <dbReference type="EMBL" id="GEN62528.1"/>
    </source>
</evidence>
<feature type="domain" description="Cyclic nucleotide-binding" evidence="4">
    <location>
        <begin position="32"/>
        <end position="97"/>
    </location>
</feature>
<organism evidence="6 7">
    <name type="scientific">Acetobacter oeni</name>
    <dbReference type="NCBI Taxonomy" id="304077"/>
    <lineage>
        <taxon>Bacteria</taxon>
        <taxon>Pseudomonadati</taxon>
        <taxon>Pseudomonadota</taxon>
        <taxon>Alphaproteobacteria</taxon>
        <taxon>Acetobacterales</taxon>
        <taxon>Acetobacteraceae</taxon>
        <taxon>Acetobacter</taxon>
    </lineage>
</organism>
<dbReference type="Pfam" id="PF13545">
    <property type="entry name" value="HTH_Crp_2"/>
    <property type="match status" value="1"/>
</dbReference>
<dbReference type="InterPro" id="IPR000595">
    <property type="entry name" value="cNMP-bd_dom"/>
</dbReference>